<dbReference type="Pfam" id="PF01168">
    <property type="entry name" value="Ala_racemase_N"/>
    <property type="match status" value="1"/>
</dbReference>
<dbReference type="InterPro" id="IPR001608">
    <property type="entry name" value="Ala_racemase_N"/>
</dbReference>
<reference evidence="12" key="1">
    <citation type="submission" date="2016-06" db="EMBL/GenBank/DDBJ databases">
        <authorList>
            <person name="Chen W."/>
            <person name="Hasegawa D.K."/>
        </authorList>
    </citation>
    <scope>NUCLEOTIDE SEQUENCE [LARGE SCALE GENOMIC DNA]</scope>
    <source>
        <strain evidence="12">MEAM1</strain>
    </source>
</reference>
<evidence type="ECO:0000313" key="12">
    <source>
        <dbReference type="Proteomes" id="UP000216438"/>
    </source>
</evidence>
<evidence type="ECO:0000313" key="11">
    <source>
        <dbReference type="EMBL" id="ASX26789.1"/>
    </source>
</evidence>
<comment type="catalytic activity">
    <reaction evidence="1 8">
        <text>L-alanine = D-alanine</text>
        <dbReference type="Rhea" id="RHEA:20249"/>
        <dbReference type="ChEBI" id="CHEBI:57416"/>
        <dbReference type="ChEBI" id="CHEBI:57972"/>
        <dbReference type="EC" id="5.1.1.1"/>
    </reaction>
</comment>
<dbReference type="GO" id="GO:0005829">
    <property type="term" value="C:cytosol"/>
    <property type="evidence" value="ECO:0007669"/>
    <property type="project" value="TreeGrafter"/>
</dbReference>
<evidence type="ECO:0000256" key="2">
    <source>
        <dbReference type="ARBA" id="ARBA00001933"/>
    </source>
</evidence>
<comment type="pathway">
    <text evidence="3">Cell wall biogenesis; peptidoglycan biosynthesis.</text>
</comment>
<dbReference type="FunFam" id="2.40.37.10:FF:000002">
    <property type="entry name" value="Alanine racemase"/>
    <property type="match status" value="1"/>
</dbReference>
<sequence length="358" mass="39568">MKGATAIINLKSLRHNLEKIQQYAPKSRLMAVVKANAYGHGLLTVAQALKNADYFSVARIEEALTLRSGGIIKPILLLEGFFSLEDLAVLQVNHIETVIHNFEQLVALEKVRLPEPIRVWMKIDTGMHRLGVRLEQAEAFYRRLQNCPNVAKPIHIITHLSDVNPYHPVVTDRQIRSFDAFIQGKPGQKSISASGAILLYPQSHRDVVRPGIALYGISPFEHFIGRDYGLLPVMTLQSPLIAVREHKAGESVGYAGEWISQTDTFLGVLAIGYGDGYPQSAPTGTPVWINGRQVPIVGRVSMDMISVDLGRDATDKVGDRAVMWGDQLSLEKVASYIGYTAYELVSKLTGRVAISYVN</sequence>
<organism evidence="11 12">
    <name type="scientific">Candidatus Hamiltonella defensa</name>
    <name type="common">Bemisia tabaci</name>
    <dbReference type="NCBI Taxonomy" id="672795"/>
    <lineage>
        <taxon>Bacteria</taxon>
        <taxon>Pseudomonadati</taxon>
        <taxon>Pseudomonadota</taxon>
        <taxon>Gammaproteobacteria</taxon>
        <taxon>Enterobacterales</taxon>
        <taxon>Enterobacteriaceae</taxon>
        <taxon>aphid secondary symbionts</taxon>
        <taxon>Candidatus Williamhamiltonella</taxon>
    </lineage>
</organism>
<reference evidence="11 12" key="2">
    <citation type="submission" date="2017-09" db="EMBL/GenBank/DDBJ databases">
        <title>The genome of whitefly Bemisia tabaci, a global crop pest, provides novel insights into virus transmission, host adaptation and insecticide resistance.</title>
        <authorList>
            <person name="Kaur N."/>
            <person name="Kliot A."/>
            <person name="Pinheiro P.V."/>
            <person name="Luan J."/>
            <person name="Zheng Y."/>
            <person name="Liu W."/>
            <person name="Sun H."/>
            <person name="Yang X."/>
            <person name="Xu Y."/>
            <person name="Luo Y."/>
            <person name="Kruse A."/>
            <person name="Fisher T.W."/>
            <person name="Nelson D.R."/>
            <person name="Elimelech M."/>
            <person name="MacCoss M."/>
            <person name="Johnson R."/>
            <person name="Cohen E."/>
            <person name="Hunter W.B."/>
            <person name="Brown J.K."/>
            <person name="Jander G."/>
            <person name="Cilia M."/>
            <person name="Douglas A.E."/>
            <person name="Ghanim M."/>
            <person name="Simmons A.M."/>
            <person name="Wintermantel W.M."/>
            <person name="Ling K.-S."/>
            <person name="Fei Z."/>
        </authorList>
    </citation>
    <scope>NUCLEOTIDE SEQUENCE [LARGE SCALE GENOMIC DNA]</scope>
    <source>
        <strain evidence="11 12">MEAM1</strain>
    </source>
</reference>
<feature type="active site" description="Proton acceptor; specific for D-alanine" evidence="8">
    <location>
        <position position="34"/>
    </location>
</feature>
<dbReference type="Gene3D" id="2.40.37.10">
    <property type="entry name" value="Lyase, Ornithine Decarboxylase, Chain A, domain 1"/>
    <property type="match status" value="1"/>
</dbReference>
<dbReference type="InterPro" id="IPR011079">
    <property type="entry name" value="Ala_racemase_C"/>
</dbReference>
<comment type="pathway">
    <text evidence="7 8">Amino-acid biosynthesis; D-alanine biosynthesis; D-alanine from L-alanine: step 1/1.</text>
</comment>
<evidence type="ECO:0000256" key="7">
    <source>
        <dbReference type="ARBA" id="ARBA00037912"/>
    </source>
</evidence>
<dbReference type="EC" id="5.1.1.1" evidence="8"/>
<comment type="cofactor">
    <cofactor evidence="2 8 9">
        <name>pyridoxal 5'-phosphate</name>
        <dbReference type="ChEBI" id="CHEBI:597326"/>
    </cofactor>
</comment>
<dbReference type="SUPFAM" id="SSF51419">
    <property type="entry name" value="PLP-binding barrel"/>
    <property type="match status" value="1"/>
</dbReference>
<proteinExistence type="inferred from homology"/>
<protein>
    <recommendedName>
        <fullName evidence="8">Alanine racemase</fullName>
        <ecNumber evidence="8">5.1.1.1</ecNumber>
    </recommendedName>
</protein>
<evidence type="ECO:0000256" key="8">
    <source>
        <dbReference type="HAMAP-Rule" id="MF_01201"/>
    </source>
</evidence>
<dbReference type="InterPro" id="IPR000821">
    <property type="entry name" value="Ala_racemase"/>
</dbReference>
<dbReference type="PANTHER" id="PTHR30511:SF4">
    <property type="entry name" value="ALANINE RACEMASE, BIOSYNTHETIC"/>
    <property type="match status" value="1"/>
</dbReference>
<dbReference type="InterPro" id="IPR009006">
    <property type="entry name" value="Ala_racemase/Decarboxylase_C"/>
</dbReference>
<gene>
    <name evidence="11" type="ORF">BA171_07190</name>
</gene>
<accession>A0A249DZM2</accession>
<dbReference type="AlphaFoldDB" id="A0A249DZM2"/>
<dbReference type="InterPro" id="IPR029066">
    <property type="entry name" value="PLP-binding_barrel"/>
</dbReference>
<dbReference type="GO" id="GO:0042803">
    <property type="term" value="F:protein homodimerization activity"/>
    <property type="evidence" value="ECO:0007669"/>
    <property type="project" value="UniProtKB-ARBA"/>
</dbReference>
<dbReference type="SUPFAM" id="SSF50621">
    <property type="entry name" value="Alanine racemase C-terminal domain-like"/>
    <property type="match status" value="1"/>
</dbReference>
<dbReference type="EMBL" id="CP016303">
    <property type="protein sequence ID" value="ASX26789.1"/>
    <property type="molecule type" value="Genomic_DNA"/>
</dbReference>
<dbReference type="PANTHER" id="PTHR30511">
    <property type="entry name" value="ALANINE RACEMASE"/>
    <property type="match status" value="1"/>
</dbReference>
<dbReference type="FunFam" id="3.20.20.10:FF:000002">
    <property type="entry name" value="Alanine racemase"/>
    <property type="match status" value="1"/>
</dbReference>
<dbReference type="OrthoDB" id="9813814at2"/>
<feature type="modified residue" description="N6-(pyridoxal phosphate)lysine" evidence="8 9">
    <location>
        <position position="34"/>
    </location>
</feature>
<dbReference type="InterPro" id="IPR020622">
    <property type="entry name" value="Ala_racemase_pyridoxalP-BS"/>
</dbReference>
<dbReference type="PRINTS" id="PR00992">
    <property type="entry name" value="ALARACEMASE"/>
</dbReference>
<feature type="binding site" evidence="8 10">
    <location>
        <position position="129"/>
    </location>
    <ligand>
        <name>substrate</name>
    </ligand>
</feature>
<dbReference type="NCBIfam" id="TIGR00492">
    <property type="entry name" value="alr"/>
    <property type="match status" value="1"/>
</dbReference>
<evidence type="ECO:0000256" key="10">
    <source>
        <dbReference type="PIRSR" id="PIRSR600821-52"/>
    </source>
</evidence>
<dbReference type="SMART" id="SM01005">
    <property type="entry name" value="Ala_racemase_C"/>
    <property type="match status" value="1"/>
</dbReference>
<feature type="binding site" evidence="8 10">
    <location>
        <position position="302"/>
    </location>
    <ligand>
        <name>substrate</name>
    </ligand>
</feature>
<dbReference type="GO" id="GO:0030170">
    <property type="term" value="F:pyridoxal phosphate binding"/>
    <property type="evidence" value="ECO:0007669"/>
    <property type="project" value="UniProtKB-UniRule"/>
</dbReference>
<evidence type="ECO:0000256" key="1">
    <source>
        <dbReference type="ARBA" id="ARBA00000316"/>
    </source>
</evidence>
<comment type="similarity">
    <text evidence="4 8">Belongs to the alanine racemase family.</text>
</comment>
<keyword evidence="6 8" id="KW-0413">Isomerase</keyword>
<name>A0A249DZM2_9ENTR</name>
<dbReference type="HAMAP" id="MF_01201">
    <property type="entry name" value="Ala_racemase"/>
    <property type="match status" value="1"/>
</dbReference>
<dbReference type="Pfam" id="PF00842">
    <property type="entry name" value="Ala_racemase_C"/>
    <property type="match status" value="1"/>
</dbReference>
<evidence type="ECO:0000256" key="4">
    <source>
        <dbReference type="ARBA" id="ARBA00007880"/>
    </source>
</evidence>
<keyword evidence="5 8" id="KW-0663">Pyridoxal phosphate</keyword>
<dbReference type="Gene3D" id="3.20.20.10">
    <property type="entry name" value="Alanine racemase"/>
    <property type="match status" value="1"/>
</dbReference>
<dbReference type="CDD" id="cd06827">
    <property type="entry name" value="PLPDE_III_AR_proteobact"/>
    <property type="match status" value="1"/>
</dbReference>
<dbReference type="PROSITE" id="PS00395">
    <property type="entry name" value="ALANINE_RACEMASE"/>
    <property type="match status" value="1"/>
</dbReference>
<evidence type="ECO:0000256" key="9">
    <source>
        <dbReference type="PIRSR" id="PIRSR600821-50"/>
    </source>
</evidence>
<evidence type="ECO:0000256" key="6">
    <source>
        <dbReference type="ARBA" id="ARBA00023235"/>
    </source>
</evidence>
<dbReference type="UniPathway" id="UPA00042">
    <property type="reaction ID" value="UER00497"/>
</dbReference>
<feature type="active site" description="Proton acceptor; specific for L-alanine" evidence="8">
    <location>
        <position position="254"/>
    </location>
</feature>
<dbReference type="RefSeq" id="WP_016856874.1">
    <property type="nucleotide sequence ID" value="NZ_CP016303.1"/>
</dbReference>
<dbReference type="Proteomes" id="UP000216438">
    <property type="component" value="Chromosome"/>
</dbReference>
<evidence type="ECO:0000256" key="3">
    <source>
        <dbReference type="ARBA" id="ARBA00004752"/>
    </source>
</evidence>
<comment type="function">
    <text evidence="8">Catalyzes the interconversion of L-alanine and D-alanine. May also act on other amino acids.</text>
</comment>
<dbReference type="GO" id="GO:0030632">
    <property type="term" value="P:D-alanine biosynthetic process"/>
    <property type="evidence" value="ECO:0007669"/>
    <property type="project" value="UniProtKB-UniRule"/>
</dbReference>
<evidence type="ECO:0000256" key="5">
    <source>
        <dbReference type="ARBA" id="ARBA00022898"/>
    </source>
</evidence>
<dbReference type="GO" id="GO:0008784">
    <property type="term" value="F:alanine racemase activity"/>
    <property type="evidence" value="ECO:0007669"/>
    <property type="project" value="UniProtKB-UniRule"/>
</dbReference>